<dbReference type="Proteomes" id="UP000015103">
    <property type="component" value="Unassembled WGS sequence"/>
</dbReference>
<keyword evidence="6" id="KW-1185">Reference proteome</keyword>
<dbReference type="InParanoid" id="T1HNT9"/>
<comment type="subcellular location">
    <subcellularLocation>
        <location evidence="1">Endomembrane system</location>
        <topology evidence="1">Multi-pass membrane protein</topology>
    </subcellularLocation>
</comment>
<protein>
    <submittedName>
        <fullName evidence="5">Uncharacterized protein</fullName>
    </submittedName>
</protein>
<dbReference type="EMBL" id="ACPB03020137">
    <property type="status" value="NOT_ANNOTATED_CDS"/>
    <property type="molecule type" value="Genomic_DNA"/>
</dbReference>
<keyword evidence="4" id="KW-0472">Membrane</keyword>
<dbReference type="VEuPathDB" id="VectorBase:RPRC005713"/>
<dbReference type="EnsemblMetazoa" id="RPRC005713-RA">
    <property type="protein sequence ID" value="RPRC005713-PA"/>
    <property type="gene ID" value="RPRC005713"/>
</dbReference>
<evidence type="ECO:0000256" key="3">
    <source>
        <dbReference type="ARBA" id="ARBA00022989"/>
    </source>
</evidence>
<keyword evidence="2" id="KW-0812">Transmembrane</keyword>
<evidence type="ECO:0000256" key="4">
    <source>
        <dbReference type="ARBA" id="ARBA00023136"/>
    </source>
</evidence>
<keyword evidence="3" id="KW-1133">Transmembrane helix</keyword>
<reference evidence="5" key="1">
    <citation type="submission" date="2015-05" db="UniProtKB">
        <authorList>
            <consortium name="EnsemblMetazoa"/>
        </authorList>
    </citation>
    <scope>IDENTIFICATION</scope>
</reference>
<organism evidence="5 6">
    <name type="scientific">Rhodnius prolixus</name>
    <name type="common">Triatomid bug</name>
    <dbReference type="NCBI Taxonomy" id="13249"/>
    <lineage>
        <taxon>Eukaryota</taxon>
        <taxon>Metazoa</taxon>
        <taxon>Ecdysozoa</taxon>
        <taxon>Arthropoda</taxon>
        <taxon>Hexapoda</taxon>
        <taxon>Insecta</taxon>
        <taxon>Pterygota</taxon>
        <taxon>Neoptera</taxon>
        <taxon>Paraneoptera</taxon>
        <taxon>Hemiptera</taxon>
        <taxon>Heteroptera</taxon>
        <taxon>Panheteroptera</taxon>
        <taxon>Cimicomorpha</taxon>
        <taxon>Reduviidae</taxon>
        <taxon>Triatominae</taxon>
        <taxon>Rhodnius</taxon>
    </lineage>
</organism>
<evidence type="ECO:0000256" key="2">
    <source>
        <dbReference type="ARBA" id="ARBA00022692"/>
    </source>
</evidence>
<evidence type="ECO:0000256" key="1">
    <source>
        <dbReference type="ARBA" id="ARBA00004127"/>
    </source>
</evidence>
<dbReference type="GO" id="GO:0012505">
    <property type="term" value="C:endomembrane system"/>
    <property type="evidence" value="ECO:0007669"/>
    <property type="project" value="UniProtKB-SubCell"/>
</dbReference>
<evidence type="ECO:0000313" key="5">
    <source>
        <dbReference type="EnsemblMetazoa" id="RPRC005713-PA"/>
    </source>
</evidence>
<evidence type="ECO:0000313" key="6">
    <source>
        <dbReference type="Proteomes" id="UP000015103"/>
    </source>
</evidence>
<dbReference type="Pfam" id="PF02487">
    <property type="entry name" value="CLN3"/>
    <property type="match status" value="1"/>
</dbReference>
<dbReference type="GO" id="GO:0016020">
    <property type="term" value="C:membrane"/>
    <property type="evidence" value="ECO:0007669"/>
    <property type="project" value="InterPro"/>
</dbReference>
<dbReference type="HOGENOM" id="CLU_1564824_0_0_1"/>
<sequence>MVFSATTAYCFFMREKITDVNFPNVKIGSQNTVLYKCILRANTPLLLRPLSVQTVFLKDIYQLQFEILDSFKKNPAARLMEEKSQQGIANSRVPVRPRSLVAFWFLGLCNNYGYVVMLAAAIDILSTNFHYTVNLLKEIRAASYQGLWISQANDIIQYGLKFKGMSRNASG</sequence>
<dbReference type="EMBL" id="ACPB03020138">
    <property type="status" value="NOT_ANNOTATED_CDS"/>
    <property type="molecule type" value="Genomic_DNA"/>
</dbReference>
<proteinExistence type="predicted"/>
<dbReference type="InterPro" id="IPR003492">
    <property type="entry name" value="Battenin_disease_Cln3"/>
</dbReference>
<accession>T1HNT9</accession>
<name>T1HNT9_RHOPR</name>
<dbReference type="AlphaFoldDB" id="T1HNT9"/>